<organism evidence="1 2">
    <name type="scientific">Arthrobacter silviterrae</name>
    <dbReference type="NCBI Taxonomy" id="2026658"/>
    <lineage>
        <taxon>Bacteria</taxon>
        <taxon>Bacillati</taxon>
        <taxon>Actinomycetota</taxon>
        <taxon>Actinomycetes</taxon>
        <taxon>Micrococcales</taxon>
        <taxon>Micrococcaceae</taxon>
        <taxon>Arthrobacter</taxon>
    </lineage>
</organism>
<protein>
    <recommendedName>
        <fullName evidence="3">EVE domain-containing protein</fullName>
    </recommendedName>
</protein>
<sequence length="297" mass="32412">MRYWWASHGRNYETAIKEGTLWGCPSADGVLTRGLTALKDMRQGDVVFHYFGPYVRAVSLVAKEWHDYPRPDGYEAMVGQGNDGWLVRVDTIATGLRVHRDRAAKLTSPGTQGPFTAAGRPERRYLSPLADDEGAALLAAAGLSVPEAEAGSLHGLPGHVWGSGEPDTQGFSDLRLEQEFLRRNILGERRSAPCSICGEELSARLLSAALIKPRSHSDDQERMDFIANAMLTCSLGCKTLHEWGYVVVDGCGFIRPGRAAETRRVQVAVDALVGRHCKAHDDRTAANFAEAARLVLG</sequence>
<evidence type="ECO:0008006" key="3">
    <source>
        <dbReference type="Google" id="ProtNLM"/>
    </source>
</evidence>
<evidence type="ECO:0000313" key="1">
    <source>
        <dbReference type="EMBL" id="NGN83053.1"/>
    </source>
</evidence>
<reference evidence="1 2" key="1">
    <citation type="submission" date="2020-02" db="EMBL/GenBank/DDBJ databases">
        <title>Genome sequence of the type strain DSM 27180 of Arthrobacter silviterrae.</title>
        <authorList>
            <person name="Gao J."/>
            <person name="Sun J."/>
        </authorList>
    </citation>
    <scope>NUCLEOTIDE SEQUENCE [LARGE SCALE GENOMIC DNA]</scope>
    <source>
        <strain evidence="1 2">DSM 27180</strain>
    </source>
</reference>
<dbReference type="Proteomes" id="UP000479226">
    <property type="component" value="Unassembled WGS sequence"/>
</dbReference>
<evidence type="ECO:0000313" key="2">
    <source>
        <dbReference type="Proteomes" id="UP000479226"/>
    </source>
</evidence>
<accession>A0ABX0D832</accession>
<comment type="caution">
    <text evidence="1">The sequence shown here is derived from an EMBL/GenBank/DDBJ whole genome shotgun (WGS) entry which is preliminary data.</text>
</comment>
<proteinExistence type="predicted"/>
<name>A0ABX0D832_9MICC</name>
<dbReference type="RefSeq" id="WP_165181152.1">
    <property type="nucleotide sequence ID" value="NZ_JAAKZI010000007.1"/>
</dbReference>
<gene>
    <name evidence="1" type="ORF">G6N77_06210</name>
</gene>
<dbReference type="EMBL" id="JAAKZI010000007">
    <property type="protein sequence ID" value="NGN83053.1"/>
    <property type="molecule type" value="Genomic_DNA"/>
</dbReference>
<keyword evidence="2" id="KW-1185">Reference proteome</keyword>